<dbReference type="Proteomes" id="UP000823910">
    <property type="component" value="Unassembled WGS sequence"/>
</dbReference>
<evidence type="ECO:0000256" key="1">
    <source>
        <dbReference type="SAM" id="MobiDB-lite"/>
    </source>
</evidence>
<feature type="region of interest" description="Disordered" evidence="1">
    <location>
        <begin position="94"/>
        <end position="114"/>
    </location>
</feature>
<evidence type="ECO:0000256" key="2">
    <source>
        <dbReference type="SAM" id="Phobius"/>
    </source>
</evidence>
<reference evidence="4" key="2">
    <citation type="submission" date="2021-04" db="EMBL/GenBank/DDBJ databases">
        <authorList>
            <person name="Gilroy R."/>
        </authorList>
    </citation>
    <scope>NUCLEOTIDE SEQUENCE</scope>
    <source>
        <strain evidence="4">CHK180-15479</strain>
    </source>
</reference>
<keyword evidence="2" id="KW-0812">Transmembrane</keyword>
<dbReference type="AlphaFoldDB" id="A0A9D2MX85"/>
<feature type="domain" description="DUF4349" evidence="3">
    <location>
        <begin position="61"/>
        <end position="275"/>
    </location>
</feature>
<dbReference type="InterPro" id="IPR025645">
    <property type="entry name" value="DUF4349"/>
</dbReference>
<sequence length="309" mass="33781">METAAAAVSMPEAGAYENEREGIALDKAATGQGEVSSGLTGDAAVPAGNAAESGRESGVSRKLIRDVTMEVETRNFDGLLERISERVEELGGYVESSSVSGRSLNSDGTGGRDASVKARIPADRLDGFVETVEEEANVLNRQEQVTDITLQYSDVESRKKSLEIEQERLWELLEQAESVDAVVTLESRLSQVRYELESLTSQLRLYDNQVAYSTVDLYIWEVGELTPQEEEGIGARIQRGFSDSVKMLTEGGVDLMVWILSNSPVLLVLAAAAFILAKVGRIGLRLRRKRREKKALGKAVPDKGENKEQ</sequence>
<evidence type="ECO:0000313" key="5">
    <source>
        <dbReference type="Proteomes" id="UP000823910"/>
    </source>
</evidence>
<dbReference type="Pfam" id="PF14257">
    <property type="entry name" value="DUF4349"/>
    <property type="match status" value="1"/>
</dbReference>
<dbReference type="EMBL" id="DWWT01000004">
    <property type="protein sequence ID" value="HJC04840.1"/>
    <property type="molecule type" value="Genomic_DNA"/>
</dbReference>
<protein>
    <submittedName>
        <fullName evidence="4">DUF4349 domain-containing protein</fullName>
    </submittedName>
</protein>
<gene>
    <name evidence="4" type="ORF">H9704_01580</name>
</gene>
<feature type="region of interest" description="Disordered" evidence="1">
    <location>
        <begin position="1"/>
        <end position="21"/>
    </location>
</feature>
<organism evidence="4 5">
    <name type="scientific">Candidatus Enterocloster excrementipullorum</name>
    <dbReference type="NCBI Taxonomy" id="2838559"/>
    <lineage>
        <taxon>Bacteria</taxon>
        <taxon>Bacillati</taxon>
        <taxon>Bacillota</taxon>
        <taxon>Clostridia</taxon>
        <taxon>Lachnospirales</taxon>
        <taxon>Lachnospiraceae</taxon>
        <taxon>Enterocloster</taxon>
    </lineage>
</organism>
<feature type="region of interest" description="Disordered" evidence="1">
    <location>
        <begin position="33"/>
        <end position="59"/>
    </location>
</feature>
<feature type="transmembrane region" description="Helical" evidence="2">
    <location>
        <begin position="265"/>
        <end position="284"/>
    </location>
</feature>
<evidence type="ECO:0000313" key="4">
    <source>
        <dbReference type="EMBL" id="HJC04840.1"/>
    </source>
</evidence>
<keyword evidence="2" id="KW-0472">Membrane</keyword>
<accession>A0A9D2MX85</accession>
<name>A0A9D2MX85_9FIRM</name>
<comment type="caution">
    <text evidence="4">The sequence shown here is derived from an EMBL/GenBank/DDBJ whole genome shotgun (WGS) entry which is preliminary data.</text>
</comment>
<keyword evidence="2" id="KW-1133">Transmembrane helix</keyword>
<proteinExistence type="predicted"/>
<evidence type="ECO:0000259" key="3">
    <source>
        <dbReference type="Pfam" id="PF14257"/>
    </source>
</evidence>
<reference evidence="4" key="1">
    <citation type="journal article" date="2021" name="PeerJ">
        <title>Extensive microbial diversity within the chicken gut microbiome revealed by metagenomics and culture.</title>
        <authorList>
            <person name="Gilroy R."/>
            <person name="Ravi A."/>
            <person name="Getino M."/>
            <person name="Pursley I."/>
            <person name="Horton D.L."/>
            <person name="Alikhan N.F."/>
            <person name="Baker D."/>
            <person name="Gharbi K."/>
            <person name="Hall N."/>
            <person name="Watson M."/>
            <person name="Adriaenssens E.M."/>
            <person name="Foster-Nyarko E."/>
            <person name="Jarju S."/>
            <person name="Secka A."/>
            <person name="Antonio M."/>
            <person name="Oren A."/>
            <person name="Chaudhuri R.R."/>
            <person name="La Ragione R."/>
            <person name="Hildebrand F."/>
            <person name="Pallen M.J."/>
        </authorList>
    </citation>
    <scope>NUCLEOTIDE SEQUENCE</scope>
    <source>
        <strain evidence="4">CHK180-15479</strain>
    </source>
</reference>
<feature type="compositionally biased region" description="Polar residues" evidence="1">
    <location>
        <begin position="95"/>
        <end position="107"/>
    </location>
</feature>